<feature type="region of interest" description="Disordered" evidence="1">
    <location>
        <begin position="24"/>
        <end position="110"/>
    </location>
</feature>
<dbReference type="AlphaFoldDB" id="A0A7H0F201"/>
<keyword evidence="4" id="KW-1185">Reference proteome</keyword>
<evidence type="ECO:0000256" key="1">
    <source>
        <dbReference type="SAM" id="MobiDB-lite"/>
    </source>
</evidence>
<feature type="chain" id="PRO_5028817031" description="Alpha/beta hydrolase" evidence="2">
    <location>
        <begin position="20"/>
        <end position="282"/>
    </location>
</feature>
<sequence>MLKPKSLIFTLSLVPFLLASLQLTSEGGSTTPGGPSGNVLPSPPSIPQDPVQPQPEPPNPEDPVQRPQPEPPNPEDPVQPQPEPPNPEDPVQPPTGKTTPGGSSGGSGVTFIPNAESIIVTRQGQSATLAVTQEVQSALNQLVPNIVQVLGTSANTTDLVTLVLARPGVTEAAARITAALTSAGISSQLAIALVNALNGLFSPSTASSPGAMLVSTKDWKGNNTVAQAGAAFSVNIDKLSAAITAYNGIVIESKPPTLKRLSQDASFVGIGRTLKQLRNAIP</sequence>
<name>A0A7H0F201_9CYAN</name>
<proteinExistence type="predicted"/>
<dbReference type="Proteomes" id="UP000516013">
    <property type="component" value="Chromosome"/>
</dbReference>
<reference evidence="3 4" key="1">
    <citation type="submission" date="2020-08" db="EMBL/GenBank/DDBJ databases">
        <title>Complete genome sequence of Raphidiopsis curvispora isolated from drinking water reservoir in South Korea.</title>
        <authorList>
            <person name="Jeong J."/>
        </authorList>
    </citation>
    <scope>NUCLEOTIDE SEQUENCE [LARGE SCALE GENOMIC DNA]</scope>
    <source>
        <strain evidence="3 4">GIHE-G1</strain>
    </source>
</reference>
<keyword evidence="2" id="KW-0732">Signal</keyword>
<dbReference type="EMBL" id="CP060822">
    <property type="protein sequence ID" value="QNP30067.1"/>
    <property type="molecule type" value="Genomic_DNA"/>
</dbReference>
<evidence type="ECO:0008006" key="5">
    <source>
        <dbReference type="Google" id="ProtNLM"/>
    </source>
</evidence>
<evidence type="ECO:0000313" key="4">
    <source>
        <dbReference type="Proteomes" id="UP000516013"/>
    </source>
</evidence>
<dbReference type="RefSeq" id="WP_187706539.1">
    <property type="nucleotide sequence ID" value="NZ_CP060822.1"/>
</dbReference>
<evidence type="ECO:0000256" key="2">
    <source>
        <dbReference type="SAM" id="SignalP"/>
    </source>
</evidence>
<gene>
    <name evidence="3" type="ORF">IAR63_03010</name>
</gene>
<evidence type="ECO:0000313" key="3">
    <source>
        <dbReference type="EMBL" id="QNP30067.1"/>
    </source>
</evidence>
<accession>A0A7H0F201</accession>
<protein>
    <recommendedName>
        <fullName evidence="5">Alpha/beta hydrolase</fullName>
    </recommendedName>
</protein>
<dbReference type="KEGG" id="ccur:IAR63_03010"/>
<feature type="compositionally biased region" description="Pro residues" evidence="1">
    <location>
        <begin position="41"/>
        <end position="93"/>
    </location>
</feature>
<feature type="signal peptide" evidence="2">
    <location>
        <begin position="1"/>
        <end position="19"/>
    </location>
</feature>
<organism evidence="3 4">
    <name type="scientific">Cylindrospermopsis curvispora GIHE-G1</name>
    <dbReference type="NCBI Taxonomy" id="2666332"/>
    <lineage>
        <taxon>Bacteria</taxon>
        <taxon>Bacillati</taxon>
        <taxon>Cyanobacteriota</taxon>
        <taxon>Cyanophyceae</taxon>
        <taxon>Nostocales</taxon>
        <taxon>Aphanizomenonaceae</taxon>
        <taxon>Cylindrospermopsis</taxon>
    </lineage>
</organism>